<keyword evidence="8" id="KW-1185">Reference proteome</keyword>
<keyword evidence="2 6" id="KW-0547">Nucleotide-binding</keyword>
<dbReference type="InterPro" id="IPR001019">
    <property type="entry name" value="Gprotein_alpha_su"/>
</dbReference>
<dbReference type="GO" id="GO:0003925">
    <property type="term" value="F:G protein activity"/>
    <property type="evidence" value="ECO:0007669"/>
    <property type="project" value="UniProtKB-ARBA"/>
</dbReference>
<evidence type="ECO:0000256" key="5">
    <source>
        <dbReference type="ARBA" id="ARBA00023224"/>
    </source>
</evidence>
<keyword evidence="5" id="KW-0807">Transducer</keyword>
<dbReference type="GO" id="GO:0000902">
    <property type="term" value="P:cell morphogenesis"/>
    <property type="evidence" value="ECO:0007669"/>
    <property type="project" value="UniProtKB-ARBA"/>
</dbReference>
<dbReference type="GO" id="GO:0031752">
    <property type="term" value="F:D5 dopamine receptor binding"/>
    <property type="evidence" value="ECO:0007669"/>
    <property type="project" value="TreeGrafter"/>
</dbReference>
<dbReference type="PANTHER" id="PTHR10218:SF360">
    <property type="entry name" value="GUANINE NUCLEOTIDE-BINDING PROTEIN SUBUNIT ALPHA HOMOLOG"/>
    <property type="match status" value="1"/>
</dbReference>
<dbReference type="PANTHER" id="PTHR10218">
    <property type="entry name" value="GTP-BINDING PROTEIN ALPHA SUBUNIT"/>
    <property type="match status" value="1"/>
</dbReference>
<dbReference type="SUPFAM" id="SSF52540">
    <property type="entry name" value="P-loop containing nucleoside triphosphate hydrolases"/>
    <property type="match status" value="1"/>
</dbReference>
<evidence type="ECO:0000256" key="7">
    <source>
        <dbReference type="PIRSR" id="PIRSR601019-2"/>
    </source>
</evidence>
<dbReference type="Pfam" id="PF00503">
    <property type="entry name" value="G-alpha"/>
    <property type="match status" value="1"/>
</dbReference>
<dbReference type="GO" id="GO:0031683">
    <property type="term" value="F:G-protein beta/gamma-subunit complex binding"/>
    <property type="evidence" value="ECO:0007669"/>
    <property type="project" value="InterPro"/>
</dbReference>
<evidence type="ECO:0000256" key="1">
    <source>
        <dbReference type="ARBA" id="ARBA00022723"/>
    </source>
</evidence>
<keyword evidence="4 6" id="KW-0342">GTP-binding</keyword>
<feature type="binding site" evidence="6">
    <location>
        <begin position="154"/>
        <end position="159"/>
    </location>
    <ligand>
        <name>GTP</name>
        <dbReference type="ChEBI" id="CHEBI:37565"/>
    </ligand>
</feature>
<dbReference type="KEGG" id="dpo:6902762"/>
<dbReference type="PRINTS" id="PR00318">
    <property type="entry name" value="GPROTEINA"/>
</dbReference>
<feature type="binding site" evidence="6">
    <location>
        <begin position="311"/>
        <end position="315"/>
    </location>
    <ligand>
        <name>GTP</name>
        <dbReference type="ChEBI" id="CHEBI:37565"/>
    </ligand>
</feature>
<keyword evidence="1 7" id="KW-0479">Metal-binding</keyword>
<dbReference type="GO" id="GO:0007188">
    <property type="term" value="P:adenylate cyclase-modulating G protein-coupled receptor signaling pathway"/>
    <property type="evidence" value="ECO:0007669"/>
    <property type="project" value="TreeGrafter"/>
</dbReference>
<dbReference type="InterPro" id="IPR027417">
    <property type="entry name" value="P-loop_NTPase"/>
</dbReference>
<dbReference type="Proteomes" id="UP000001819">
    <property type="component" value="Chromosome 4"/>
</dbReference>
<evidence type="ECO:0000313" key="8">
    <source>
        <dbReference type="Proteomes" id="UP000001819"/>
    </source>
</evidence>
<dbReference type="InParanoid" id="A0A6I8UYD6"/>
<dbReference type="FunCoup" id="A0A6I8UYD6">
    <property type="interactions" value="223"/>
</dbReference>
<proteinExistence type="predicted"/>
<dbReference type="GO" id="GO:0030234">
    <property type="term" value="F:enzyme regulator activity"/>
    <property type="evidence" value="ECO:0007669"/>
    <property type="project" value="UniProtKB-ARBA"/>
</dbReference>
<gene>
    <name evidence="9" type="primary">cta</name>
</gene>
<feature type="binding site" evidence="6">
    <location>
        <position position="441"/>
    </location>
    <ligand>
        <name>GTP</name>
        <dbReference type="ChEBI" id="CHEBI:37565"/>
    </ligand>
</feature>
<dbReference type="GO" id="GO:0005834">
    <property type="term" value="C:heterotrimeric G-protein complex"/>
    <property type="evidence" value="ECO:0007669"/>
    <property type="project" value="TreeGrafter"/>
</dbReference>
<dbReference type="GO" id="GO:0005525">
    <property type="term" value="F:GTP binding"/>
    <property type="evidence" value="ECO:0007669"/>
    <property type="project" value="UniProtKB-KW"/>
</dbReference>
<evidence type="ECO:0000256" key="3">
    <source>
        <dbReference type="ARBA" id="ARBA00022842"/>
    </source>
</evidence>
<feature type="binding site" evidence="6">
    <location>
        <begin position="381"/>
        <end position="384"/>
    </location>
    <ligand>
        <name>GTP</name>
        <dbReference type="ChEBI" id="CHEBI:37565"/>
    </ligand>
</feature>
<feature type="binding site" evidence="7">
    <location>
        <position position="158"/>
    </location>
    <ligand>
        <name>Mg(2+)</name>
        <dbReference type="ChEBI" id="CHEBI:18420"/>
    </ligand>
</feature>
<dbReference type="FunFam" id="3.40.50.300:FF:000754">
    <property type="entry name" value="Guanine nucleotide-binding protein subunit alpha-13"/>
    <property type="match status" value="1"/>
</dbReference>
<organism evidence="8 9">
    <name type="scientific">Drosophila pseudoobscura pseudoobscura</name>
    <name type="common">Fruit fly</name>
    <dbReference type="NCBI Taxonomy" id="46245"/>
    <lineage>
        <taxon>Eukaryota</taxon>
        <taxon>Metazoa</taxon>
        <taxon>Ecdysozoa</taxon>
        <taxon>Arthropoda</taxon>
        <taxon>Hexapoda</taxon>
        <taxon>Insecta</taxon>
        <taxon>Pterygota</taxon>
        <taxon>Neoptera</taxon>
        <taxon>Endopterygota</taxon>
        <taxon>Diptera</taxon>
        <taxon>Brachycera</taxon>
        <taxon>Muscomorpha</taxon>
        <taxon>Ephydroidea</taxon>
        <taxon>Drosophilidae</taxon>
        <taxon>Drosophila</taxon>
        <taxon>Sophophora</taxon>
    </lineage>
</organism>
<dbReference type="Gene3D" id="3.40.50.300">
    <property type="entry name" value="P-loop containing nucleotide triphosphate hydrolases"/>
    <property type="match status" value="1"/>
</dbReference>
<evidence type="ECO:0000256" key="4">
    <source>
        <dbReference type="ARBA" id="ARBA00023134"/>
    </source>
</evidence>
<feature type="binding site" evidence="6">
    <location>
        <begin position="286"/>
        <end position="292"/>
    </location>
    <ligand>
        <name>GTP</name>
        <dbReference type="ChEBI" id="CHEBI:37565"/>
    </ligand>
</feature>
<feature type="binding site" evidence="7">
    <location>
        <position position="292"/>
    </location>
    <ligand>
        <name>Mg(2+)</name>
        <dbReference type="ChEBI" id="CHEBI:18420"/>
    </ligand>
</feature>
<dbReference type="PRINTS" id="PR00440">
    <property type="entry name" value="GPROTEINA12"/>
</dbReference>
<evidence type="ECO:0000313" key="9">
    <source>
        <dbReference type="RefSeq" id="XP_002133274.3"/>
    </source>
</evidence>
<dbReference type="GO" id="GO:0050793">
    <property type="term" value="P:regulation of developmental process"/>
    <property type="evidence" value="ECO:0007669"/>
    <property type="project" value="UniProtKB-ARBA"/>
</dbReference>
<accession>A0A6I8UYD6</accession>
<name>A0A6I8UYD6_DROPS</name>
<keyword evidence="3 7" id="KW-0460">Magnesium</keyword>
<dbReference type="GO" id="GO:0007266">
    <property type="term" value="P:Rho protein signal transduction"/>
    <property type="evidence" value="ECO:0007669"/>
    <property type="project" value="InterPro"/>
</dbReference>
<dbReference type="Gene3D" id="1.10.400.10">
    <property type="entry name" value="GI Alpha 1, domain 2-like"/>
    <property type="match status" value="1"/>
</dbReference>
<protein>
    <submittedName>
        <fullName evidence="9">Guanine nucleotide-binding protein subunit alpha homolog isoform X1</fullName>
    </submittedName>
</protein>
<dbReference type="InterPro" id="IPR011025">
    <property type="entry name" value="GproteinA_insert"/>
</dbReference>
<dbReference type="GO" id="GO:0048468">
    <property type="term" value="P:cell development"/>
    <property type="evidence" value="ECO:0007669"/>
    <property type="project" value="UniProtKB-ARBA"/>
</dbReference>
<dbReference type="PROSITE" id="PS51882">
    <property type="entry name" value="G_ALPHA"/>
    <property type="match status" value="1"/>
</dbReference>
<sequence length="469" mass="54269">MCECLARPCVCVESVHVRRWLVMSRITLTTLTHAGRGINNSGSDNSNNDTRTGTLTHLMEEHQPRAGAGGATTPAGGLISDGAERLRRQGSRLQTSRFACLRCCGNFLTYLVRLRSTPEELEQRYKSKEIDKFLEKEKHTFRRQVKLLLLGAGESGKSTFLKQMRIIHGVNFDSELLREYQHVIYQNVIRGMQVLLDAREKLDISWGNDGREQDANDAKLMECNAIEALRFMEFAPLIRRLWQDRGIRRAYERRREFQISDSVSYFLDEIDRLAKPDYVPTNKDILHCRKATKGVYEFCVKVQNIPFVFVDVGGQRTQRQKWTKCFDTSVTSIIFLVSSSEFDQVLAEDRKTNRLEESKNIFDTIVNNNTFKGISIILFLNKTDLLEQKVRNPETDIRWYYPQFNGNPHSLLDVQNFILQMFMSVRRSSSTSRIYHHFTTAIDTRNINVVFNSVKDTILQRNLNALMLQ</sequence>
<dbReference type="CDD" id="cd00066">
    <property type="entry name" value="G-alpha"/>
    <property type="match status" value="1"/>
</dbReference>
<dbReference type="GO" id="GO:0031526">
    <property type="term" value="C:brush border membrane"/>
    <property type="evidence" value="ECO:0007669"/>
    <property type="project" value="TreeGrafter"/>
</dbReference>
<evidence type="ECO:0000256" key="2">
    <source>
        <dbReference type="ARBA" id="ARBA00022741"/>
    </source>
</evidence>
<dbReference type="FunFam" id="1.10.400.10:FF:000002">
    <property type="entry name" value="guanine nucleotide-binding protein G(Q) subunit alpha"/>
    <property type="match status" value="1"/>
</dbReference>
<dbReference type="GO" id="GO:0005737">
    <property type="term" value="C:cytoplasm"/>
    <property type="evidence" value="ECO:0007669"/>
    <property type="project" value="TreeGrafter"/>
</dbReference>
<dbReference type="FunFam" id="3.40.50.300:FF:000692">
    <property type="entry name" value="Guanine nucleotide-binding protein subunit alpha"/>
    <property type="match status" value="1"/>
</dbReference>
<dbReference type="SMART" id="SM00275">
    <property type="entry name" value="G_alpha"/>
    <property type="match status" value="1"/>
</dbReference>
<dbReference type="ExpressionAtlas" id="A0A6I8UYD6">
    <property type="expression patterns" value="baseline"/>
</dbReference>
<dbReference type="AlphaFoldDB" id="A0A6I8UYD6"/>
<dbReference type="GO" id="GO:0046872">
    <property type="term" value="F:metal ion binding"/>
    <property type="evidence" value="ECO:0007669"/>
    <property type="project" value="UniProtKB-KW"/>
</dbReference>
<reference evidence="9" key="1">
    <citation type="submission" date="2025-08" db="UniProtKB">
        <authorList>
            <consortium name="RefSeq"/>
        </authorList>
    </citation>
    <scope>IDENTIFICATION</scope>
    <source>
        <strain evidence="9">MV-25-SWS-2005</strain>
        <tissue evidence="9">Whole body</tissue>
    </source>
</reference>
<evidence type="ECO:0000256" key="6">
    <source>
        <dbReference type="PIRSR" id="PIRSR601019-1"/>
    </source>
</evidence>
<feature type="binding site" evidence="6">
    <location>
        <begin position="261"/>
        <end position="262"/>
    </location>
    <ligand>
        <name>GTP</name>
        <dbReference type="ChEBI" id="CHEBI:37565"/>
    </ligand>
</feature>
<dbReference type="SUPFAM" id="SSF47895">
    <property type="entry name" value="Transducin (alpha subunit), insertion domain"/>
    <property type="match status" value="1"/>
</dbReference>
<dbReference type="RefSeq" id="XP_002133274.3">
    <property type="nucleotide sequence ID" value="XM_002133238.3"/>
</dbReference>
<dbReference type="InterPro" id="IPR000469">
    <property type="entry name" value="Gprotein_alpha_12/13"/>
</dbReference>